<dbReference type="Pfam" id="PF21101">
    <property type="entry name" value="YqgU"/>
    <property type="match status" value="1"/>
</dbReference>
<dbReference type="AlphaFoldDB" id="A0A3P5XTR2"/>
<dbReference type="Proteomes" id="UP000270468">
    <property type="component" value="Unassembled WGS sequence"/>
</dbReference>
<feature type="region of interest" description="Disordered" evidence="1">
    <location>
        <begin position="1"/>
        <end position="23"/>
    </location>
</feature>
<gene>
    <name evidence="3" type="ORF">FILTAD_02658</name>
</gene>
<sequence>MDGTNDELQSEKPEVSTLDENEKSLNKLETDRATFHFVADWLSETKLLYVEKRNGFYLLNTFDFGTGESTTLYEDSSIIIDVLVHPSKKTILLHTSDNSTSADIKLIGLDGIVQHEFSIDSSELEIEWNDIDPALILFTSFHQDWSFDIFLFDGNNEQFGLLPIDAPFPKWLGTNKIITQEVEGHSLDGGKLHVYDYTYESWDEWDVSGVIYIDTFKDSALIGQLDDQGNINYSIMGSNKEIRSQWTMAAVSNYSEWVFTEIDWLTENKVIMTGPEKGGLLDELDEPYQLIQVVDGQREVLRNESVAGKLRCSPMGDRCLTGYEGEKLIDIESKKETEWLIFS</sequence>
<evidence type="ECO:0000256" key="1">
    <source>
        <dbReference type="SAM" id="MobiDB-lite"/>
    </source>
</evidence>
<organism evidence="3 4">
    <name type="scientific">Filibacter tadaridae</name>
    <dbReference type="NCBI Taxonomy" id="2483811"/>
    <lineage>
        <taxon>Bacteria</taxon>
        <taxon>Bacillati</taxon>
        <taxon>Bacillota</taxon>
        <taxon>Bacilli</taxon>
        <taxon>Bacillales</taxon>
        <taxon>Caryophanaceae</taxon>
        <taxon>Filibacter</taxon>
    </lineage>
</organism>
<proteinExistence type="predicted"/>
<accession>A0A3P5XTR2</accession>
<protein>
    <recommendedName>
        <fullName evidence="2">YqgU-like 6-bladed beta-propeller domain-containing protein</fullName>
    </recommendedName>
</protein>
<dbReference type="OrthoDB" id="2168335at2"/>
<dbReference type="InterPro" id="IPR048421">
    <property type="entry name" value="YqgU_beta-prop"/>
</dbReference>
<evidence type="ECO:0000259" key="2">
    <source>
        <dbReference type="Pfam" id="PF21101"/>
    </source>
</evidence>
<name>A0A3P5XTR2_9BACL</name>
<dbReference type="SUPFAM" id="SSF69304">
    <property type="entry name" value="Tricorn protease N-terminal domain"/>
    <property type="match status" value="1"/>
</dbReference>
<evidence type="ECO:0000313" key="4">
    <source>
        <dbReference type="Proteomes" id="UP000270468"/>
    </source>
</evidence>
<feature type="compositionally biased region" description="Basic and acidic residues" evidence="1">
    <location>
        <begin position="9"/>
        <end position="23"/>
    </location>
</feature>
<dbReference type="EMBL" id="UXAV01000044">
    <property type="protein sequence ID" value="VDC32430.1"/>
    <property type="molecule type" value="Genomic_DNA"/>
</dbReference>
<dbReference type="RefSeq" id="WP_124071467.1">
    <property type="nucleotide sequence ID" value="NZ_CBCRXF010000002.1"/>
</dbReference>
<reference evidence="3 4" key="1">
    <citation type="submission" date="2018-11" db="EMBL/GenBank/DDBJ databases">
        <authorList>
            <person name="Criscuolo A."/>
        </authorList>
    </citation>
    <scope>NUCLEOTIDE SEQUENCE [LARGE SCALE GENOMIC DNA]</scope>
    <source>
        <strain evidence="3">ATB-66</strain>
    </source>
</reference>
<feature type="domain" description="YqgU-like 6-bladed beta-propeller" evidence="2">
    <location>
        <begin position="65"/>
        <end position="322"/>
    </location>
</feature>
<evidence type="ECO:0000313" key="3">
    <source>
        <dbReference type="EMBL" id="VDC32430.1"/>
    </source>
</evidence>
<keyword evidence="4" id="KW-1185">Reference proteome</keyword>